<dbReference type="SUPFAM" id="SSF53448">
    <property type="entry name" value="Nucleotide-diphospho-sugar transferases"/>
    <property type="match status" value="1"/>
</dbReference>
<evidence type="ECO:0000313" key="13">
    <source>
        <dbReference type="Proteomes" id="UP000250079"/>
    </source>
</evidence>
<dbReference type="Proteomes" id="UP000250079">
    <property type="component" value="Chromosome"/>
</dbReference>
<dbReference type="OrthoDB" id="9801810at2"/>
<dbReference type="PROSITE" id="PS00810">
    <property type="entry name" value="ADP_GLC_PYROPHOSPH_3"/>
    <property type="match status" value="1"/>
</dbReference>
<keyword evidence="2 9" id="KW-0321">Glycogen metabolism</keyword>
<dbReference type="InterPro" id="IPR005836">
    <property type="entry name" value="ADP_Glu_pyroP_CS"/>
</dbReference>
<keyword evidence="3 9" id="KW-0808">Transferase</keyword>
<evidence type="ECO:0000256" key="9">
    <source>
        <dbReference type="HAMAP-Rule" id="MF_00624"/>
    </source>
</evidence>
<feature type="domain" description="Glucose-1-phosphate adenylyltransferase/Bifunctional protein GlmU-like C-terminal hexapeptide" evidence="11">
    <location>
        <begin position="310"/>
        <end position="413"/>
    </location>
</feature>
<dbReference type="HAMAP" id="MF_00624">
    <property type="entry name" value="GlgC"/>
    <property type="match status" value="1"/>
</dbReference>
<evidence type="ECO:0000256" key="1">
    <source>
        <dbReference type="ARBA" id="ARBA00010443"/>
    </source>
</evidence>
<dbReference type="Pfam" id="PF24894">
    <property type="entry name" value="Hexapep_GlmU"/>
    <property type="match status" value="1"/>
</dbReference>
<evidence type="ECO:0000259" key="11">
    <source>
        <dbReference type="Pfam" id="PF24894"/>
    </source>
</evidence>
<feature type="site" description="Could play a key role in the communication between the regulatory and the substrate sites" evidence="9">
    <location>
        <position position="73"/>
    </location>
</feature>
<evidence type="ECO:0000313" key="12">
    <source>
        <dbReference type="EMBL" id="ASJ70836.1"/>
    </source>
</evidence>
<evidence type="ECO:0000256" key="7">
    <source>
        <dbReference type="ARBA" id="ARBA00023056"/>
    </source>
</evidence>
<comment type="pathway">
    <text evidence="9">Glycan biosynthesis; glycogen biosynthesis.</text>
</comment>
<evidence type="ECO:0000256" key="8">
    <source>
        <dbReference type="ARBA" id="ARBA00023277"/>
    </source>
</evidence>
<dbReference type="GO" id="GO:0005978">
    <property type="term" value="P:glycogen biosynthetic process"/>
    <property type="evidence" value="ECO:0007669"/>
    <property type="project" value="UniProtKB-UniRule"/>
</dbReference>
<reference evidence="12 13" key="1">
    <citation type="submission" date="2016-12" db="EMBL/GenBank/DDBJ databases">
        <authorList>
            <person name="Song W.-J."/>
            <person name="Kurnit D.M."/>
        </authorList>
    </citation>
    <scope>NUCLEOTIDE SEQUENCE [LARGE SCALE GENOMIC DNA]</scope>
    <source>
        <strain evidence="12 13">IMCC3135</strain>
    </source>
</reference>
<evidence type="ECO:0000256" key="5">
    <source>
        <dbReference type="ARBA" id="ARBA00022741"/>
    </source>
</evidence>
<name>A0A2Z2NHQ4_9GAMM</name>
<keyword evidence="13" id="KW-1185">Reference proteome</keyword>
<dbReference type="EMBL" id="CP018632">
    <property type="protein sequence ID" value="ASJ70836.1"/>
    <property type="molecule type" value="Genomic_DNA"/>
</dbReference>
<keyword evidence="5 9" id="KW-0547">Nucleotide-binding</keyword>
<sequence>MSESTYGGQAKLNICSEDTICFLLAGGQGSRLHPLTADRAKPSVPFGGKYRIIDFPLSNCLHSGIRRVLVLTQYKSHSLQKHLRDAWSIYNPEMGEYVTAVPPQMRTGESWYSGTADALFQNLYLLERSGAKRVLILSGDHIYRMDYAAILRRHAELDADLSVACMRVPVKEATGFGIMSVDEGDRVTAFEEKPSHPTTLPGDSQVAMASMGIYVFNTDVLREALNQDHANSKSSHDFGHDLLPELIRSRRVVGYQFGGDEGRVTPDRYWRDVGTVDSYFDVNMDLLASNPPLDLYQDSWPIRTYQGQHPPARVTSGNETSRGTIENSMLGNGSIVSGGTVINSILSARVKIEDGAQIESSILFDNVHVGAGARLRRCIVDKDVRIPAGIRIGYDAEDDAARFSISPNGIVVVPKDVQL</sequence>
<organism evidence="12 13">
    <name type="scientific">Granulosicoccus antarcticus IMCC3135</name>
    <dbReference type="NCBI Taxonomy" id="1192854"/>
    <lineage>
        <taxon>Bacteria</taxon>
        <taxon>Pseudomonadati</taxon>
        <taxon>Pseudomonadota</taxon>
        <taxon>Gammaproteobacteria</taxon>
        <taxon>Chromatiales</taxon>
        <taxon>Granulosicoccaceae</taxon>
        <taxon>Granulosicoccus</taxon>
    </lineage>
</organism>
<feature type="site" description="Could play a key role in the communication between the regulatory and the substrate sites" evidence="9">
    <location>
        <position position="111"/>
    </location>
</feature>
<evidence type="ECO:0000256" key="6">
    <source>
        <dbReference type="ARBA" id="ARBA00022840"/>
    </source>
</evidence>
<dbReference type="PANTHER" id="PTHR43523">
    <property type="entry name" value="GLUCOSE-1-PHOSPHATE ADENYLYLTRANSFERASE-RELATED"/>
    <property type="match status" value="1"/>
</dbReference>
<dbReference type="RefSeq" id="WP_088916333.1">
    <property type="nucleotide sequence ID" value="NZ_CP018632.1"/>
</dbReference>
<dbReference type="KEGG" id="gai:IMCC3135_03615"/>
<dbReference type="UniPathway" id="UPA00164"/>
<comment type="function">
    <text evidence="9">Involved in the biosynthesis of ADP-glucose, a building block required for the elongation reactions to produce glycogen. Catalyzes the reaction between ATP and alpha-D-glucose 1-phosphate (G1P) to produce pyrophosphate and ADP-Glc.</text>
</comment>
<keyword evidence="4 9" id="KW-0548">Nucleotidyltransferase</keyword>
<feature type="binding site" evidence="9">
    <location>
        <begin position="192"/>
        <end position="193"/>
    </location>
    <ligand>
        <name>alpha-D-glucose 1-phosphate</name>
        <dbReference type="ChEBI" id="CHEBI:58601"/>
    </ligand>
</feature>
<dbReference type="InterPro" id="IPR005835">
    <property type="entry name" value="NTP_transferase_dom"/>
</dbReference>
<dbReference type="Gene3D" id="3.90.550.10">
    <property type="entry name" value="Spore Coat Polysaccharide Biosynthesis Protein SpsA, Chain A"/>
    <property type="match status" value="1"/>
</dbReference>
<dbReference type="CDD" id="cd02508">
    <property type="entry name" value="ADP_Glucose_PP"/>
    <property type="match status" value="1"/>
</dbReference>
<dbReference type="GO" id="GO:0005524">
    <property type="term" value="F:ATP binding"/>
    <property type="evidence" value="ECO:0007669"/>
    <property type="project" value="UniProtKB-KW"/>
</dbReference>
<dbReference type="PROSITE" id="PS00808">
    <property type="entry name" value="ADP_GLC_PYROPHOSPH_1"/>
    <property type="match status" value="1"/>
</dbReference>
<dbReference type="SUPFAM" id="SSF51161">
    <property type="entry name" value="Trimeric LpxA-like enzymes"/>
    <property type="match status" value="1"/>
</dbReference>
<dbReference type="AlphaFoldDB" id="A0A2Z2NHQ4"/>
<dbReference type="InterPro" id="IPR029044">
    <property type="entry name" value="Nucleotide-diphossugar_trans"/>
</dbReference>
<evidence type="ECO:0000256" key="2">
    <source>
        <dbReference type="ARBA" id="ARBA00022600"/>
    </source>
</evidence>
<feature type="domain" description="Nucleotidyl transferase" evidence="10">
    <location>
        <begin position="23"/>
        <end position="287"/>
    </location>
</feature>
<evidence type="ECO:0000256" key="3">
    <source>
        <dbReference type="ARBA" id="ARBA00022679"/>
    </source>
</evidence>
<dbReference type="GO" id="GO:0008878">
    <property type="term" value="F:glucose-1-phosphate adenylyltransferase activity"/>
    <property type="evidence" value="ECO:0007669"/>
    <property type="project" value="UniProtKB-UniRule"/>
</dbReference>
<feature type="binding site" evidence="9">
    <location>
        <position position="177"/>
    </location>
    <ligand>
        <name>alpha-D-glucose 1-phosphate</name>
        <dbReference type="ChEBI" id="CHEBI:58601"/>
    </ligand>
</feature>
<evidence type="ECO:0000259" key="10">
    <source>
        <dbReference type="Pfam" id="PF00483"/>
    </source>
</evidence>
<protein>
    <recommendedName>
        <fullName evidence="9">Glucose-1-phosphate adenylyltransferase</fullName>
        <ecNumber evidence="9">2.7.7.27</ecNumber>
    </recommendedName>
    <alternativeName>
        <fullName evidence="9">ADP-glucose pyrophosphorylase</fullName>
        <shortName evidence="9">ADPGlc PPase</shortName>
    </alternativeName>
    <alternativeName>
        <fullName evidence="9">ADP-glucose synthase</fullName>
    </alternativeName>
</protein>
<comment type="subunit">
    <text evidence="9">Homotetramer.</text>
</comment>
<dbReference type="EC" id="2.7.7.27" evidence="9"/>
<dbReference type="NCBIfam" id="TIGR02091">
    <property type="entry name" value="glgC"/>
    <property type="match status" value="1"/>
</dbReference>
<evidence type="ECO:0000256" key="4">
    <source>
        <dbReference type="ARBA" id="ARBA00022695"/>
    </source>
</evidence>
<keyword evidence="7 9" id="KW-0320">Glycogen biosynthesis</keyword>
<dbReference type="PROSITE" id="PS00809">
    <property type="entry name" value="ADP_GLC_PYROPHOSPH_2"/>
    <property type="match status" value="1"/>
</dbReference>
<comment type="catalytic activity">
    <reaction evidence="9">
        <text>alpha-D-glucose 1-phosphate + ATP + H(+) = ADP-alpha-D-glucose + diphosphate</text>
        <dbReference type="Rhea" id="RHEA:12120"/>
        <dbReference type="ChEBI" id="CHEBI:15378"/>
        <dbReference type="ChEBI" id="CHEBI:30616"/>
        <dbReference type="ChEBI" id="CHEBI:33019"/>
        <dbReference type="ChEBI" id="CHEBI:57498"/>
        <dbReference type="ChEBI" id="CHEBI:58601"/>
        <dbReference type="EC" id="2.7.7.27"/>
    </reaction>
</comment>
<dbReference type="InterPro" id="IPR011831">
    <property type="entry name" value="ADP-Glc_PPase"/>
</dbReference>
<accession>A0A2Z2NHQ4</accession>
<dbReference type="NCBIfam" id="NF002023">
    <property type="entry name" value="PRK00844.1"/>
    <property type="match status" value="1"/>
</dbReference>
<feature type="binding site" evidence="9">
    <location>
        <position position="210"/>
    </location>
    <ligand>
        <name>alpha-D-glucose 1-phosphate</name>
        <dbReference type="ChEBI" id="CHEBI:58601"/>
    </ligand>
</feature>
<comment type="similarity">
    <text evidence="1 9">Belongs to the bacterial/plant glucose-1-phosphate adenylyltransferase family.</text>
</comment>
<proteinExistence type="inferred from homology"/>
<keyword evidence="8 9" id="KW-0119">Carbohydrate metabolism</keyword>
<dbReference type="PANTHER" id="PTHR43523:SF2">
    <property type="entry name" value="GLUCOSE-1-PHOSPHATE ADENYLYLTRANSFERASE"/>
    <property type="match status" value="1"/>
</dbReference>
<dbReference type="InterPro" id="IPR011004">
    <property type="entry name" value="Trimer_LpxA-like_sf"/>
</dbReference>
<dbReference type="Gene3D" id="2.160.10.10">
    <property type="entry name" value="Hexapeptide repeat proteins"/>
    <property type="match status" value="1"/>
</dbReference>
<feature type="binding site" evidence="9">
    <location>
        <position position="112"/>
    </location>
    <ligand>
        <name>alpha-D-glucose 1-phosphate</name>
        <dbReference type="ChEBI" id="CHEBI:58601"/>
    </ligand>
</feature>
<dbReference type="InterPro" id="IPR023049">
    <property type="entry name" value="GlgC_bac"/>
</dbReference>
<gene>
    <name evidence="12" type="primary">glgC_1</name>
    <name evidence="9" type="synonym">glgC</name>
    <name evidence="12" type="ORF">IMCC3135_03615</name>
</gene>
<dbReference type="NCBIfam" id="NF001947">
    <property type="entry name" value="PRK00725.1"/>
    <property type="match status" value="1"/>
</dbReference>
<dbReference type="InterPro" id="IPR056818">
    <property type="entry name" value="GlmU/GlgC-like_hexapep"/>
</dbReference>
<keyword evidence="6 9" id="KW-0067">ATP-binding</keyword>
<dbReference type="Pfam" id="PF00483">
    <property type="entry name" value="NTP_transferase"/>
    <property type="match status" value="1"/>
</dbReference>
<dbReference type="CDD" id="cd04651">
    <property type="entry name" value="LbH_G1P_AT_C"/>
    <property type="match status" value="1"/>
</dbReference>